<dbReference type="EMBL" id="JBHSWG010000003">
    <property type="protein sequence ID" value="MFC6762106.1"/>
    <property type="molecule type" value="Genomic_DNA"/>
</dbReference>
<accession>A0ABW2BA49</accession>
<protein>
    <submittedName>
        <fullName evidence="1">Uncharacterized protein</fullName>
    </submittedName>
</protein>
<comment type="caution">
    <text evidence="1">The sequence shown here is derived from an EMBL/GenBank/DDBJ whole genome shotgun (WGS) entry which is preliminary data.</text>
</comment>
<sequence>MVGDYLAAEWGWEFVGDEGENLSLLEPDLRAIDDVLLFMTNEGEKHITENWSTKALYTNPNWAKIRKLSLNALDARGLATFCPHPDTDIVIGPSGVMN</sequence>
<evidence type="ECO:0000313" key="1">
    <source>
        <dbReference type="EMBL" id="MFC6762106.1"/>
    </source>
</evidence>
<keyword evidence="2" id="KW-1185">Reference proteome</keyword>
<evidence type="ECO:0000313" key="2">
    <source>
        <dbReference type="Proteomes" id="UP001596353"/>
    </source>
</evidence>
<organism evidence="1 2">
    <name type="scientific">Sulfitobacter porphyrae</name>
    <dbReference type="NCBI Taxonomy" id="1246864"/>
    <lineage>
        <taxon>Bacteria</taxon>
        <taxon>Pseudomonadati</taxon>
        <taxon>Pseudomonadota</taxon>
        <taxon>Alphaproteobacteria</taxon>
        <taxon>Rhodobacterales</taxon>
        <taxon>Roseobacteraceae</taxon>
        <taxon>Sulfitobacter</taxon>
    </lineage>
</organism>
<reference evidence="2" key="1">
    <citation type="journal article" date="2019" name="Int. J. Syst. Evol. Microbiol.">
        <title>The Global Catalogue of Microorganisms (GCM) 10K type strain sequencing project: providing services to taxonomists for standard genome sequencing and annotation.</title>
        <authorList>
            <consortium name="The Broad Institute Genomics Platform"/>
            <consortium name="The Broad Institute Genome Sequencing Center for Infectious Disease"/>
            <person name="Wu L."/>
            <person name="Ma J."/>
        </authorList>
    </citation>
    <scope>NUCLEOTIDE SEQUENCE [LARGE SCALE GENOMIC DNA]</scope>
    <source>
        <strain evidence="2">CCUG 66188</strain>
    </source>
</reference>
<dbReference type="Proteomes" id="UP001596353">
    <property type="component" value="Unassembled WGS sequence"/>
</dbReference>
<gene>
    <name evidence="1" type="ORF">ACFQFQ_25495</name>
</gene>
<proteinExistence type="predicted"/>
<name>A0ABW2BA49_9RHOB</name>